<gene>
    <name evidence="2" type="ORF">PILCRDRAFT_815030</name>
</gene>
<reference evidence="3" key="2">
    <citation type="submission" date="2015-01" db="EMBL/GenBank/DDBJ databases">
        <title>Evolutionary Origins and Diversification of the Mycorrhizal Mutualists.</title>
        <authorList>
            <consortium name="DOE Joint Genome Institute"/>
            <consortium name="Mycorrhizal Genomics Consortium"/>
            <person name="Kohler A."/>
            <person name="Kuo A."/>
            <person name="Nagy L.G."/>
            <person name="Floudas D."/>
            <person name="Copeland A."/>
            <person name="Barry K.W."/>
            <person name="Cichocki N."/>
            <person name="Veneault-Fourrey C."/>
            <person name="LaButti K."/>
            <person name="Lindquist E.A."/>
            <person name="Lipzen A."/>
            <person name="Lundell T."/>
            <person name="Morin E."/>
            <person name="Murat C."/>
            <person name="Riley R."/>
            <person name="Ohm R."/>
            <person name="Sun H."/>
            <person name="Tunlid A."/>
            <person name="Henrissat B."/>
            <person name="Grigoriev I.V."/>
            <person name="Hibbett D.S."/>
            <person name="Martin F."/>
        </authorList>
    </citation>
    <scope>NUCLEOTIDE SEQUENCE [LARGE SCALE GENOMIC DNA]</scope>
    <source>
        <strain evidence="3">F 1598</strain>
    </source>
</reference>
<evidence type="ECO:0000313" key="3">
    <source>
        <dbReference type="Proteomes" id="UP000054166"/>
    </source>
</evidence>
<protein>
    <submittedName>
        <fullName evidence="2">Uncharacterized protein</fullName>
    </submittedName>
</protein>
<sequence>MTSHFIVRVRRFALPCALFLIIILARHLLPASLKLTTSTSWLQHEVHIQGRWRPVRASLKLPPLPHIITFPPNSNSISTAPLSRMSRFDLKRKRSLEAATQKFQPPQLHFATDAVEQPRVSTDRIAASFRAVALAEKGIAMEQARARLQRGQAQRGQMRSSSWGTRTAKISLGKRR</sequence>
<evidence type="ECO:0000256" key="1">
    <source>
        <dbReference type="SAM" id="MobiDB-lite"/>
    </source>
</evidence>
<feature type="region of interest" description="Disordered" evidence="1">
    <location>
        <begin position="147"/>
        <end position="176"/>
    </location>
</feature>
<dbReference type="InParanoid" id="A0A0C3FTD2"/>
<dbReference type="HOGENOM" id="CLU_1525737_0_0_1"/>
<keyword evidence="3" id="KW-1185">Reference proteome</keyword>
<name>A0A0C3FTD2_PILCF</name>
<feature type="compositionally biased region" description="Low complexity" evidence="1">
    <location>
        <begin position="149"/>
        <end position="162"/>
    </location>
</feature>
<organism evidence="2 3">
    <name type="scientific">Piloderma croceum (strain F 1598)</name>
    <dbReference type="NCBI Taxonomy" id="765440"/>
    <lineage>
        <taxon>Eukaryota</taxon>
        <taxon>Fungi</taxon>
        <taxon>Dikarya</taxon>
        <taxon>Basidiomycota</taxon>
        <taxon>Agaricomycotina</taxon>
        <taxon>Agaricomycetes</taxon>
        <taxon>Agaricomycetidae</taxon>
        <taxon>Atheliales</taxon>
        <taxon>Atheliaceae</taxon>
        <taxon>Piloderma</taxon>
    </lineage>
</organism>
<dbReference type="OrthoDB" id="3045172at2759"/>
<dbReference type="AlphaFoldDB" id="A0A0C3FTD2"/>
<accession>A0A0C3FTD2</accession>
<evidence type="ECO:0000313" key="2">
    <source>
        <dbReference type="EMBL" id="KIM87505.1"/>
    </source>
</evidence>
<proteinExistence type="predicted"/>
<dbReference type="Proteomes" id="UP000054166">
    <property type="component" value="Unassembled WGS sequence"/>
</dbReference>
<dbReference type="EMBL" id="KN832979">
    <property type="protein sequence ID" value="KIM87505.1"/>
    <property type="molecule type" value="Genomic_DNA"/>
</dbReference>
<reference evidence="2 3" key="1">
    <citation type="submission" date="2014-04" db="EMBL/GenBank/DDBJ databases">
        <authorList>
            <consortium name="DOE Joint Genome Institute"/>
            <person name="Kuo A."/>
            <person name="Tarkka M."/>
            <person name="Buscot F."/>
            <person name="Kohler A."/>
            <person name="Nagy L.G."/>
            <person name="Floudas D."/>
            <person name="Copeland A."/>
            <person name="Barry K.W."/>
            <person name="Cichocki N."/>
            <person name="Veneault-Fourrey C."/>
            <person name="LaButti K."/>
            <person name="Lindquist E.A."/>
            <person name="Lipzen A."/>
            <person name="Lundell T."/>
            <person name="Morin E."/>
            <person name="Murat C."/>
            <person name="Sun H."/>
            <person name="Tunlid A."/>
            <person name="Henrissat B."/>
            <person name="Grigoriev I.V."/>
            <person name="Hibbett D.S."/>
            <person name="Martin F."/>
            <person name="Nordberg H.P."/>
            <person name="Cantor M.N."/>
            <person name="Hua S.X."/>
        </authorList>
    </citation>
    <scope>NUCLEOTIDE SEQUENCE [LARGE SCALE GENOMIC DNA]</scope>
    <source>
        <strain evidence="2 3">F 1598</strain>
    </source>
</reference>